<dbReference type="Proteomes" id="UP000193560">
    <property type="component" value="Unassembled WGS sequence"/>
</dbReference>
<dbReference type="EMBL" id="MCGE01000025">
    <property type="protein sequence ID" value="ORZ10203.1"/>
    <property type="molecule type" value="Genomic_DNA"/>
</dbReference>
<organism evidence="2 3">
    <name type="scientific">Absidia repens</name>
    <dbReference type="NCBI Taxonomy" id="90262"/>
    <lineage>
        <taxon>Eukaryota</taxon>
        <taxon>Fungi</taxon>
        <taxon>Fungi incertae sedis</taxon>
        <taxon>Mucoromycota</taxon>
        <taxon>Mucoromycotina</taxon>
        <taxon>Mucoromycetes</taxon>
        <taxon>Mucorales</taxon>
        <taxon>Cunninghamellaceae</taxon>
        <taxon>Absidia</taxon>
    </lineage>
</organism>
<gene>
    <name evidence="2" type="ORF">BCR42DRAFT_422963</name>
</gene>
<evidence type="ECO:0000313" key="3">
    <source>
        <dbReference type="Proteomes" id="UP000193560"/>
    </source>
</evidence>
<dbReference type="AlphaFoldDB" id="A0A1X2I6E1"/>
<feature type="compositionally biased region" description="Polar residues" evidence="1">
    <location>
        <begin position="17"/>
        <end position="27"/>
    </location>
</feature>
<sequence>MSTLLFLSGTNNKRFGQFIPTYTNHTVHSPPRVRKRKRQTSNGSPSQKRRPQLSPQTVTANDVHHVYAPLSPASSFSSFSSISLSTSPSLSPLSISSSSSSFGEYAGNSSCPRQQHQATVTDDIMDDKRKQLITLENEMDFTQDAWATLNVMFESVRLAYLNCAPQLSPHPTRLDAMEKELLSAYDDLELQVIHLDRHIQKLESSWYHYKATTNKQTNLLFDSSISSPLVY</sequence>
<comment type="caution">
    <text evidence="2">The sequence shown here is derived from an EMBL/GenBank/DDBJ whole genome shotgun (WGS) entry which is preliminary data.</text>
</comment>
<protein>
    <submittedName>
        <fullName evidence="2">Uncharacterized protein</fullName>
    </submittedName>
</protein>
<proteinExistence type="predicted"/>
<name>A0A1X2I6E1_9FUNG</name>
<feature type="region of interest" description="Disordered" evidence="1">
    <location>
        <begin position="17"/>
        <end position="57"/>
    </location>
</feature>
<evidence type="ECO:0000256" key="1">
    <source>
        <dbReference type="SAM" id="MobiDB-lite"/>
    </source>
</evidence>
<accession>A0A1X2I6E1</accession>
<dbReference type="OrthoDB" id="2286748at2759"/>
<evidence type="ECO:0000313" key="2">
    <source>
        <dbReference type="EMBL" id="ORZ10203.1"/>
    </source>
</evidence>
<keyword evidence="3" id="KW-1185">Reference proteome</keyword>
<reference evidence="2 3" key="1">
    <citation type="submission" date="2016-07" db="EMBL/GenBank/DDBJ databases">
        <title>Pervasive Adenine N6-methylation of Active Genes in Fungi.</title>
        <authorList>
            <consortium name="DOE Joint Genome Institute"/>
            <person name="Mondo S.J."/>
            <person name="Dannebaum R.O."/>
            <person name="Kuo R.C."/>
            <person name="Labutti K."/>
            <person name="Haridas S."/>
            <person name="Kuo A."/>
            <person name="Salamov A."/>
            <person name="Ahrendt S.R."/>
            <person name="Lipzen A."/>
            <person name="Sullivan W."/>
            <person name="Andreopoulos W.B."/>
            <person name="Clum A."/>
            <person name="Lindquist E."/>
            <person name="Daum C."/>
            <person name="Ramamoorthy G.K."/>
            <person name="Gryganskyi A."/>
            <person name="Culley D."/>
            <person name="Magnuson J.K."/>
            <person name="James T.Y."/>
            <person name="O'Malley M.A."/>
            <person name="Stajich J.E."/>
            <person name="Spatafora J.W."/>
            <person name="Visel A."/>
            <person name="Grigoriev I.V."/>
        </authorList>
    </citation>
    <scope>NUCLEOTIDE SEQUENCE [LARGE SCALE GENOMIC DNA]</scope>
    <source>
        <strain evidence="2 3">NRRL 1336</strain>
    </source>
</reference>